<dbReference type="InterPro" id="IPR044202">
    <property type="entry name" value="LETM1/MDM38-like"/>
</dbReference>
<keyword evidence="5 7" id="KW-0496">Mitochondrion</keyword>
<evidence type="ECO:0000256" key="5">
    <source>
        <dbReference type="ARBA" id="ARBA00023128"/>
    </source>
</evidence>
<evidence type="ECO:0000313" key="12">
    <source>
        <dbReference type="Proteomes" id="UP000694419"/>
    </source>
</evidence>
<evidence type="ECO:0000313" key="11">
    <source>
        <dbReference type="Ensembl" id="ENSCPGP00000012191.1"/>
    </source>
</evidence>
<dbReference type="PANTHER" id="PTHR14009">
    <property type="entry name" value="LEUCINE ZIPPER-EF-HAND CONTAINING TRANSMEMBRANE PROTEIN"/>
    <property type="match status" value="1"/>
</dbReference>
<evidence type="ECO:0000256" key="9">
    <source>
        <dbReference type="SAM" id="Phobius"/>
    </source>
</evidence>
<dbReference type="PROSITE" id="PS51758">
    <property type="entry name" value="LETM1_RBD"/>
    <property type="match status" value="1"/>
</dbReference>
<evidence type="ECO:0000256" key="8">
    <source>
        <dbReference type="SAM" id="MobiDB-lite"/>
    </source>
</evidence>
<keyword evidence="3" id="KW-0999">Mitochondrion inner membrane</keyword>
<dbReference type="Pfam" id="PF19324">
    <property type="entry name" value="LETM2_N"/>
    <property type="match status" value="1"/>
</dbReference>
<evidence type="ECO:0000256" key="1">
    <source>
        <dbReference type="ARBA" id="ARBA00004434"/>
    </source>
</evidence>
<sequence>MALSGCNVLLAVARTSFRGSHLLAHSTPPYSPAVAFLQVVDSHLTRTCPRGSEDPPRLRCAGLGAALPRSPARALHTSACWRQELQDGPPPQGNAVAQGTKPAKTPAKQVIEAPAGKKSLRQKIVEELKHYYNGFHLLWIDTKVAARMVWRLLHGQVLTRRERRRLLRTCADLFRLVPFLVFVIVPFMEFLLPVFLKLFPEMLPSTFETESKKEEKQKKKLNAKLELAKFLQETIAEMAKRNKADTGQGKQFSSYVHQIRHSGHRPSTQEIVRFSKLFEDELTLEHLERPQLVALCKLLELQPIGTNNLLRFQLLLRLRTIKADDEMIAKEGVNGLSVSELQSACRARGMRSLGLSEEQLKEQLRQWLDLHLKENVPPSLLLLSRALYLIDVKPQPVPVPQNKTGETADVVTSVPEGPETLVDPAPVAQGRKNEEFISQPAEKVPVSEVSVKPPPREVSFSKLLNFPKEIVCHATDSQTAEIQDVNVEFKERLEKLWMKTVLRAVKHKHSQTGEDGVFLQGLAFSFAHFLSVKV</sequence>
<dbReference type="GO" id="GO:0005743">
    <property type="term" value="C:mitochondrial inner membrane"/>
    <property type="evidence" value="ECO:0007669"/>
    <property type="project" value="UniProtKB-SubCell"/>
</dbReference>
<dbReference type="Proteomes" id="UP000694419">
    <property type="component" value="Unplaced"/>
</dbReference>
<name>A0A8C3JRS8_9CHAR</name>
<dbReference type="PANTHER" id="PTHR14009:SF7">
    <property type="entry name" value="LETM1 DOMAIN-CONTAINING PROTEIN LETM2, MITOCHONDRIAL"/>
    <property type="match status" value="1"/>
</dbReference>
<dbReference type="Pfam" id="PF07766">
    <property type="entry name" value="LETM1_RBD"/>
    <property type="match status" value="1"/>
</dbReference>
<keyword evidence="4 9" id="KW-1133">Transmembrane helix</keyword>
<dbReference type="GO" id="GO:0043022">
    <property type="term" value="F:ribosome binding"/>
    <property type="evidence" value="ECO:0007669"/>
    <property type="project" value="InterPro"/>
</dbReference>
<reference evidence="11" key="1">
    <citation type="submission" date="2025-08" db="UniProtKB">
        <authorList>
            <consortium name="Ensembl"/>
        </authorList>
    </citation>
    <scope>IDENTIFICATION</scope>
</reference>
<feature type="domain" description="Letm1 RBD" evidence="10">
    <location>
        <begin position="219"/>
        <end position="433"/>
    </location>
</feature>
<dbReference type="Ensembl" id="ENSCPGT00000013368.1">
    <property type="protein sequence ID" value="ENSCPGP00000012191.1"/>
    <property type="gene ID" value="ENSCPGG00000008658.1"/>
</dbReference>
<protein>
    <submittedName>
        <fullName evidence="11">Leucine zipper and EF-hand containing transmembrane protein 2</fullName>
    </submittedName>
</protein>
<evidence type="ECO:0000256" key="3">
    <source>
        <dbReference type="ARBA" id="ARBA00022792"/>
    </source>
</evidence>
<comment type="subcellular location">
    <subcellularLocation>
        <location evidence="1">Mitochondrion inner membrane</location>
        <topology evidence="1">Single-pass membrane protein</topology>
    </subcellularLocation>
</comment>
<keyword evidence="2 9" id="KW-0812">Transmembrane</keyword>
<accession>A0A8C3JRS8</accession>
<evidence type="ECO:0000256" key="4">
    <source>
        <dbReference type="ARBA" id="ARBA00022989"/>
    </source>
</evidence>
<keyword evidence="12" id="KW-1185">Reference proteome</keyword>
<evidence type="ECO:0000256" key="7">
    <source>
        <dbReference type="PROSITE-ProRule" id="PRU01094"/>
    </source>
</evidence>
<dbReference type="AlphaFoldDB" id="A0A8C3JRS8"/>
<evidence type="ECO:0000256" key="2">
    <source>
        <dbReference type="ARBA" id="ARBA00022692"/>
    </source>
</evidence>
<feature type="transmembrane region" description="Helical" evidence="9">
    <location>
        <begin position="173"/>
        <end position="196"/>
    </location>
</feature>
<feature type="region of interest" description="Disordered" evidence="8">
    <location>
        <begin position="84"/>
        <end position="112"/>
    </location>
</feature>
<evidence type="ECO:0000259" key="10">
    <source>
        <dbReference type="PROSITE" id="PS51758"/>
    </source>
</evidence>
<keyword evidence="6 9" id="KW-0472">Membrane</keyword>
<proteinExistence type="predicted"/>
<dbReference type="InterPro" id="IPR033122">
    <property type="entry name" value="LETM1-like_RBD"/>
</dbReference>
<reference evidence="11" key="2">
    <citation type="submission" date="2025-09" db="UniProtKB">
        <authorList>
            <consortium name="Ensembl"/>
        </authorList>
    </citation>
    <scope>IDENTIFICATION</scope>
</reference>
<evidence type="ECO:0000256" key="6">
    <source>
        <dbReference type="ARBA" id="ARBA00023136"/>
    </source>
</evidence>
<organism evidence="11 12">
    <name type="scientific">Calidris pygmaea</name>
    <name type="common">Spoon-billed sandpiper</name>
    <dbReference type="NCBI Taxonomy" id="425635"/>
    <lineage>
        <taxon>Eukaryota</taxon>
        <taxon>Metazoa</taxon>
        <taxon>Chordata</taxon>
        <taxon>Craniata</taxon>
        <taxon>Vertebrata</taxon>
        <taxon>Euteleostomi</taxon>
        <taxon>Archelosauria</taxon>
        <taxon>Archosauria</taxon>
        <taxon>Dinosauria</taxon>
        <taxon>Saurischia</taxon>
        <taxon>Theropoda</taxon>
        <taxon>Coelurosauria</taxon>
        <taxon>Aves</taxon>
        <taxon>Neognathae</taxon>
        <taxon>Neoaves</taxon>
        <taxon>Charadriiformes</taxon>
        <taxon>Scolopacidae</taxon>
        <taxon>Calidris</taxon>
    </lineage>
</organism>
<dbReference type="InterPro" id="IPR045742">
    <property type="entry name" value="LETM2_N"/>
</dbReference>
<dbReference type="GO" id="GO:0030003">
    <property type="term" value="P:intracellular monoatomic cation homeostasis"/>
    <property type="evidence" value="ECO:0007669"/>
    <property type="project" value="TreeGrafter"/>
</dbReference>